<dbReference type="CDD" id="cd14822">
    <property type="entry name" value="BACK_BTBD9"/>
    <property type="match status" value="1"/>
</dbReference>
<dbReference type="PANTHER" id="PTHR46306:SF1">
    <property type="entry name" value="BTB_POZ DOMAIN-CONTAINING PROTEIN 9"/>
    <property type="match status" value="1"/>
</dbReference>
<dbReference type="Pfam" id="PF00754">
    <property type="entry name" value="F5_F8_type_C"/>
    <property type="match status" value="1"/>
</dbReference>
<dbReference type="SMART" id="SM00875">
    <property type="entry name" value="BACK"/>
    <property type="match status" value="1"/>
</dbReference>
<dbReference type="EMBL" id="QOIP01000011">
    <property type="protein sequence ID" value="RLU17080.1"/>
    <property type="molecule type" value="Genomic_DNA"/>
</dbReference>
<feature type="compositionally biased region" description="Basic and acidic residues" evidence="2">
    <location>
        <begin position="558"/>
        <end position="572"/>
    </location>
</feature>
<dbReference type="SUPFAM" id="SSF54695">
    <property type="entry name" value="POZ domain"/>
    <property type="match status" value="1"/>
</dbReference>
<dbReference type="Pfam" id="PF00651">
    <property type="entry name" value="BTB"/>
    <property type="match status" value="1"/>
</dbReference>
<dbReference type="InterPro" id="IPR052407">
    <property type="entry name" value="BTB_POZ_domain_cont_9"/>
</dbReference>
<proteinExistence type="predicted"/>
<evidence type="ECO:0000259" key="3">
    <source>
        <dbReference type="PROSITE" id="PS50097"/>
    </source>
</evidence>
<dbReference type="InterPro" id="IPR008979">
    <property type="entry name" value="Galactose-bd-like_sf"/>
</dbReference>
<dbReference type="Proteomes" id="UP000279307">
    <property type="component" value="Chromosome 11"/>
</dbReference>
<dbReference type="FunFam" id="2.60.120.260:FF:000051">
    <property type="entry name" value="BTB/POZ domain-containing protein 9"/>
    <property type="match status" value="1"/>
</dbReference>
<dbReference type="Pfam" id="PF07707">
    <property type="entry name" value="BACK"/>
    <property type="match status" value="1"/>
</dbReference>
<feature type="region of interest" description="Disordered" evidence="2">
    <location>
        <begin position="557"/>
        <end position="602"/>
    </location>
</feature>
<dbReference type="GO" id="GO:0048512">
    <property type="term" value="P:circadian behavior"/>
    <property type="evidence" value="ECO:0007669"/>
    <property type="project" value="TreeGrafter"/>
</dbReference>
<dbReference type="GO" id="GO:0050804">
    <property type="term" value="P:modulation of chemical synaptic transmission"/>
    <property type="evidence" value="ECO:0007669"/>
    <property type="project" value="TreeGrafter"/>
</dbReference>
<organism evidence="4">
    <name type="scientific">Ooceraea biroi</name>
    <name type="common">Clonal raider ant</name>
    <name type="synonym">Cerapachys biroi</name>
    <dbReference type="NCBI Taxonomy" id="2015173"/>
    <lineage>
        <taxon>Eukaryota</taxon>
        <taxon>Metazoa</taxon>
        <taxon>Ecdysozoa</taxon>
        <taxon>Arthropoda</taxon>
        <taxon>Hexapoda</taxon>
        <taxon>Insecta</taxon>
        <taxon>Pterygota</taxon>
        <taxon>Neoptera</taxon>
        <taxon>Endopterygota</taxon>
        <taxon>Hymenoptera</taxon>
        <taxon>Apocrita</taxon>
        <taxon>Aculeata</taxon>
        <taxon>Formicoidea</taxon>
        <taxon>Formicidae</taxon>
        <taxon>Dorylinae</taxon>
        <taxon>Ooceraea</taxon>
    </lineage>
</organism>
<dbReference type="FunFam" id="3.30.710.10:FF:000042">
    <property type="entry name" value="BTB/POZ domain-containing protein 9"/>
    <property type="match status" value="1"/>
</dbReference>
<dbReference type="CDD" id="cd18287">
    <property type="entry name" value="BTB_POZ_BTBD9"/>
    <property type="match status" value="1"/>
</dbReference>
<gene>
    <name evidence="4" type="ORF">DMN91_011149</name>
</gene>
<name>A0A3L8D980_OOCBI</name>
<sequence>MSSHHHLNPSSGEIDHIHFISEDVGALYLSEEYADVTIVVAGQKFHSHKLILAARSEYFRALLFGGLKESSQQEIELKAASLPAFKGLLKYIYTGRMSLATERDEVILEILALAHLYGFVDLEAAISDYLREILSIKNVCSIIDSALLYQLEFLTKVCLEYMDKHALEVMQHESFLRLSAAALSELISRDSFFATEIEIFLAVQNWVKANPDADAEKVLSHIRLVLMSSRDILFIVRKTELLSESALLDALTARYEIRSSDLPYRGRLLVDENVAHPKFDTEVLQGEMRSYLLNGDTYNYDMERGYTRHTISDSQEHGILIKLGEQCIINHVKMLLWDRDMRSYSYYIEASIDQEDWIRLVDHTEYFCRSWQYLYFEPRVVLYIRIVGTNNTVNKVFHVVSFEAYYTNHTEKLSNGFVVPTQNVALTDKSACVTEGVSRSRNNLLNGDTINYDWDSGYTCHQLGSGSILVQLGQPYMIDSMRLLLWDCDNRSYSYYVEVSGNSWNWVLVADKTTDTCRSWQTIRFHPPRPVVFIRIVGTHNTANEVFHCVHFECPAQSEDKSPISPAQREKPSTSSDVGASDNSLPPPPPEVATEAVHIDNE</sequence>
<dbReference type="SUPFAM" id="SSF49785">
    <property type="entry name" value="Galactose-binding domain-like"/>
    <property type="match status" value="2"/>
</dbReference>
<dbReference type="SMART" id="SM00225">
    <property type="entry name" value="BTB"/>
    <property type="match status" value="1"/>
</dbReference>
<evidence type="ECO:0000256" key="1">
    <source>
        <dbReference type="ARBA" id="ARBA00020216"/>
    </source>
</evidence>
<dbReference type="GO" id="GO:0005737">
    <property type="term" value="C:cytoplasm"/>
    <property type="evidence" value="ECO:0007669"/>
    <property type="project" value="TreeGrafter"/>
</dbReference>
<dbReference type="Gene3D" id="2.60.120.260">
    <property type="entry name" value="Galactose-binding domain-like"/>
    <property type="match status" value="2"/>
</dbReference>
<dbReference type="InterPro" id="IPR011333">
    <property type="entry name" value="SKP1/BTB/POZ_sf"/>
</dbReference>
<reference evidence="4" key="2">
    <citation type="submission" date="2018-07" db="EMBL/GenBank/DDBJ databases">
        <authorList>
            <person name="Mckenzie S.K."/>
            <person name="Kronauer D.J.C."/>
        </authorList>
    </citation>
    <scope>NUCLEOTIDE SEQUENCE</scope>
    <source>
        <strain evidence="4">Clonal line C1</strain>
    </source>
</reference>
<dbReference type="AlphaFoldDB" id="A0A3L8D980"/>
<dbReference type="InterPro" id="IPR000210">
    <property type="entry name" value="BTB/POZ_dom"/>
</dbReference>
<dbReference type="PROSITE" id="PS50097">
    <property type="entry name" value="BTB"/>
    <property type="match status" value="1"/>
</dbReference>
<dbReference type="InterPro" id="IPR000421">
    <property type="entry name" value="FA58C"/>
</dbReference>
<reference evidence="4" key="1">
    <citation type="journal article" date="2018" name="Genome Res.">
        <title>The genomic architecture and molecular evolution of ant odorant receptors.</title>
        <authorList>
            <person name="McKenzie S.K."/>
            <person name="Kronauer D.J.C."/>
        </authorList>
    </citation>
    <scope>NUCLEOTIDE SEQUENCE [LARGE SCALE GENOMIC DNA]</scope>
    <source>
        <strain evidence="4">Clonal line C1</strain>
    </source>
</reference>
<comment type="caution">
    <text evidence="4">The sequence shown here is derived from an EMBL/GenBank/DDBJ whole genome shotgun (WGS) entry which is preliminary data.</text>
</comment>
<dbReference type="Gene3D" id="3.30.710.10">
    <property type="entry name" value="Potassium Channel Kv1.1, Chain A"/>
    <property type="match status" value="1"/>
</dbReference>
<feature type="compositionally biased region" description="Polar residues" evidence="2">
    <location>
        <begin position="573"/>
        <end position="584"/>
    </location>
</feature>
<dbReference type="GO" id="GO:0008344">
    <property type="term" value="P:adult locomotory behavior"/>
    <property type="evidence" value="ECO:0007669"/>
    <property type="project" value="TreeGrafter"/>
</dbReference>
<accession>A0A3L8D980</accession>
<dbReference type="OrthoDB" id="9997739at2759"/>
<protein>
    <recommendedName>
        <fullName evidence="1">BTB/POZ domain-containing protein 9</fullName>
    </recommendedName>
</protein>
<dbReference type="Gene3D" id="1.25.40.420">
    <property type="match status" value="1"/>
</dbReference>
<evidence type="ECO:0000313" key="4">
    <source>
        <dbReference type="EMBL" id="RLU17080.1"/>
    </source>
</evidence>
<feature type="domain" description="BTB" evidence="3">
    <location>
        <begin position="34"/>
        <end position="101"/>
    </location>
</feature>
<dbReference type="InterPro" id="IPR034091">
    <property type="entry name" value="BTBD9_BACK-like_dom"/>
</dbReference>
<evidence type="ECO:0000256" key="2">
    <source>
        <dbReference type="SAM" id="MobiDB-lite"/>
    </source>
</evidence>
<dbReference type="InterPro" id="IPR011705">
    <property type="entry name" value="BACK"/>
</dbReference>
<dbReference type="PANTHER" id="PTHR46306">
    <property type="entry name" value="BTB/POZ DOMAIN-CONTAINING PROTEIN 9"/>
    <property type="match status" value="1"/>
</dbReference>